<evidence type="ECO:0000313" key="2">
    <source>
        <dbReference type="Proteomes" id="UP000215059"/>
    </source>
</evidence>
<keyword evidence="2" id="KW-1185">Reference proteome</keyword>
<protein>
    <submittedName>
        <fullName evidence="1">Uncharacterized protein</fullName>
    </submittedName>
</protein>
<gene>
    <name evidence="1" type="ORF">CGZ90_03920</name>
</gene>
<organism evidence="1 2">
    <name type="scientific">Fictibacillus aquaticus</name>
    <dbReference type="NCBI Taxonomy" id="2021314"/>
    <lineage>
        <taxon>Bacteria</taxon>
        <taxon>Bacillati</taxon>
        <taxon>Bacillota</taxon>
        <taxon>Bacilli</taxon>
        <taxon>Bacillales</taxon>
        <taxon>Fictibacillaceae</taxon>
        <taxon>Fictibacillus</taxon>
    </lineage>
</organism>
<comment type="caution">
    <text evidence="1">The sequence shown here is derived from an EMBL/GenBank/DDBJ whole genome shotgun (WGS) entry which is preliminary data.</text>
</comment>
<sequence length="61" mass="7018">MRSKNKKLNPRLCGFSFFSGKGDYEGCEFSTGNYGKEQPGIRLKITAEWIRRMEPAATERE</sequence>
<dbReference type="RefSeq" id="WP_133063546.1">
    <property type="nucleotide sequence ID" value="NZ_JBHLXL010000001.1"/>
</dbReference>
<dbReference type="AlphaFoldDB" id="A0A235FCX9"/>
<reference evidence="1 2" key="1">
    <citation type="submission" date="2017-07" db="EMBL/GenBank/DDBJ databases">
        <title>Fictibacillus sp. nov. GDSW-R2A3 Genome sequencing and assembly.</title>
        <authorList>
            <person name="Mayilraj S."/>
        </authorList>
    </citation>
    <scope>NUCLEOTIDE SEQUENCE [LARGE SCALE GENOMIC DNA]</scope>
    <source>
        <strain evidence="1 2">GDSW-R2A3</strain>
    </source>
</reference>
<evidence type="ECO:0000313" key="1">
    <source>
        <dbReference type="EMBL" id="OYD59059.1"/>
    </source>
</evidence>
<accession>A0A235FCX9</accession>
<dbReference type="Proteomes" id="UP000215059">
    <property type="component" value="Unassembled WGS sequence"/>
</dbReference>
<name>A0A235FCX9_9BACL</name>
<dbReference type="EMBL" id="NOII01000001">
    <property type="protein sequence ID" value="OYD59059.1"/>
    <property type="molecule type" value="Genomic_DNA"/>
</dbReference>
<proteinExistence type="predicted"/>